<dbReference type="SUPFAM" id="SSF50129">
    <property type="entry name" value="GroES-like"/>
    <property type="match status" value="1"/>
</dbReference>
<feature type="domain" description="Alcohol dehydrogenase-like C-terminal" evidence="7">
    <location>
        <begin position="181"/>
        <end position="307"/>
    </location>
</feature>
<keyword evidence="10" id="KW-1185">Reference proteome</keyword>
<evidence type="ECO:0000256" key="3">
    <source>
        <dbReference type="ARBA" id="ARBA00022723"/>
    </source>
</evidence>
<keyword evidence="4 6" id="KW-0862">Zinc</keyword>
<comment type="similarity">
    <text evidence="2 6">Belongs to the zinc-containing alcohol dehydrogenase family.</text>
</comment>
<dbReference type="InterPro" id="IPR013149">
    <property type="entry name" value="ADH-like_C"/>
</dbReference>
<dbReference type="InterPro" id="IPR036291">
    <property type="entry name" value="NAD(P)-bd_dom_sf"/>
</dbReference>
<feature type="domain" description="Alcohol dehydrogenase-like N-terminal" evidence="8">
    <location>
        <begin position="28"/>
        <end position="142"/>
    </location>
</feature>
<protein>
    <submittedName>
        <fullName evidence="9">L-iditol 2-dehydrogenase</fullName>
    </submittedName>
</protein>
<organism evidence="9 10">
    <name type="scientific">Faecalicatena contorta</name>
    <dbReference type="NCBI Taxonomy" id="39482"/>
    <lineage>
        <taxon>Bacteria</taxon>
        <taxon>Bacillati</taxon>
        <taxon>Bacillota</taxon>
        <taxon>Clostridia</taxon>
        <taxon>Lachnospirales</taxon>
        <taxon>Lachnospiraceae</taxon>
        <taxon>Faecalicatena</taxon>
    </lineage>
</organism>
<evidence type="ECO:0000313" key="9">
    <source>
        <dbReference type="EMBL" id="SUQ16126.1"/>
    </source>
</evidence>
<accession>A0A315ZNJ8</accession>
<reference evidence="10" key="1">
    <citation type="submission" date="2017-07" db="EMBL/GenBank/DDBJ databases">
        <authorList>
            <person name="Varghese N."/>
            <person name="Submissions S."/>
        </authorList>
    </citation>
    <scope>NUCLEOTIDE SEQUENCE [LARGE SCALE GENOMIC DNA]</scope>
    <source>
        <strain evidence="10">NLAE-zl-C134</strain>
    </source>
</reference>
<keyword evidence="5" id="KW-0560">Oxidoreductase</keyword>
<dbReference type="Proteomes" id="UP000254051">
    <property type="component" value="Unassembled WGS sequence"/>
</dbReference>
<dbReference type="GO" id="GO:0016616">
    <property type="term" value="F:oxidoreductase activity, acting on the CH-OH group of donors, NAD or NADP as acceptor"/>
    <property type="evidence" value="ECO:0007669"/>
    <property type="project" value="InterPro"/>
</dbReference>
<evidence type="ECO:0000256" key="4">
    <source>
        <dbReference type="ARBA" id="ARBA00022833"/>
    </source>
</evidence>
<dbReference type="RefSeq" id="WP_109714533.1">
    <property type="nucleotide sequence ID" value="NZ_QGDS01000022.1"/>
</dbReference>
<dbReference type="EMBL" id="UHJJ01000022">
    <property type="protein sequence ID" value="SUQ16126.1"/>
    <property type="molecule type" value="Genomic_DNA"/>
</dbReference>
<dbReference type="Gene3D" id="3.90.180.10">
    <property type="entry name" value="Medium-chain alcohol dehydrogenases, catalytic domain"/>
    <property type="match status" value="1"/>
</dbReference>
<dbReference type="InterPro" id="IPR013154">
    <property type="entry name" value="ADH-like_N"/>
</dbReference>
<proteinExistence type="inferred from homology"/>
<dbReference type="CDD" id="cd05285">
    <property type="entry name" value="sorbitol_DH"/>
    <property type="match status" value="1"/>
</dbReference>
<evidence type="ECO:0000313" key="10">
    <source>
        <dbReference type="Proteomes" id="UP000254051"/>
    </source>
</evidence>
<dbReference type="Gene3D" id="3.40.50.720">
    <property type="entry name" value="NAD(P)-binding Rossmann-like Domain"/>
    <property type="match status" value="1"/>
</dbReference>
<dbReference type="PANTHER" id="PTHR43161">
    <property type="entry name" value="SORBITOL DEHYDROGENASE"/>
    <property type="match status" value="1"/>
</dbReference>
<dbReference type="InterPro" id="IPR002328">
    <property type="entry name" value="ADH_Zn_CS"/>
</dbReference>
<gene>
    <name evidence="9" type="ORF">SAMN05216529_12214</name>
</gene>
<keyword evidence="3 6" id="KW-0479">Metal-binding</keyword>
<comment type="cofactor">
    <cofactor evidence="1 6">
        <name>Zn(2+)</name>
        <dbReference type="ChEBI" id="CHEBI:29105"/>
    </cofactor>
</comment>
<evidence type="ECO:0000256" key="5">
    <source>
        <dbReference type="ARBA" id="ARBA00023002"/>
    </source>
</evidence>
<evidence type="ECO:0000256" key="6">
    <source>
        <dbReference type="RuleBase" id="RU361277"/>
    </source>
</evidence>
<dbReference type="Pfam" id="PF08240">
    <property type="entry name" value="ADH_N"/>
    <property type="match status" value="1"/>
</dbReference>
<dbReference type="SUPFAM" id="SSF51735">
    <property type="entry name" value="NAD(P)-binding Rossmann-fold domains"/>
    <property type="match status" value="1"/>
</dbReference>
<dbReference type="OrthoDB" id="9777057at2"/>
<evidence type="ECO:0000259" key="8">
    <source>
        <dbReference type="Pfam" id="PF08240"/>
    </source>
</evidence>
<dbReference type="Pfam" id="PF00107">
    <property type="entry name" value="ADH_zinc_N"/>
    <property type="match status" value="1"/>
</dbReference>
<dbReference type="PANTHER" id="PTHR43161:SF9">
    <property type="entry name" value="SORBITOL DEHYDROGENASE"/>
    <property type="match status" value="1"/>
</dbReference>
<dbReference type="InterPro" id="IPR011032">
    <property type="entry name" value="GroES-like_sf"/>
</dbReference>
<sequence length="348" mass="37812">MEGKMKVCVMTGAKKLEWAEYDIPQPNKGELQIKLEYVGVCGSDLHFYDEGRLGNWVPEGPLVLGHEPGGVVTAIGEDVEGFEIGDKVAIEPGVPCGQCEDCRKGHYNLCRYVKFMAIPEEKDGVFSEYCTHSASMCFKLPENVDTMEGALIEPLSVGMHACELSNAKIGESAIVLGCGCIGLVTIMSLKARGVSEIYAVDVMDKRLEKAKEVGATRVFNGKIEDIVEFAKTLPGGGVDQVYECAGSRYTTLQSCKLIRRAGKVTLVGVSPEPVLELDTATLNAMEGTVYSVYRYRNLYPTAIAAVASGAVPLKAVVSHIFDFKDCMEAIEYSLNHKDDVIKSVVKMV</sequence>
<dbReference type="InterPro" id="IPR045306">
    <property type="entry name" value="SDH-like"/>
</dbReference>
<evidence type="ECO:0000256" key="1">
    <source>
        <dbReference type="ARBA" id="ARBA00001947"/>
    </source>
</evidence>
<evidence type="ECO:0000259" key="7">
    <source>
        <dbReference type="Pfam" id="PF00107"/>
    </source>
</evidence>
<name>A0A315ZNJ8_9FIRM</name>
<evidence type="ECO:0000256" key="2">
    <source>
        <dbReference type="ARBA" id="ARBA00008072"/>
    </source>
</evidence>
<dbReference type="AlphaFoldDB" id="A0A315ZNJ8"/>
<dbReference type="PROSITE" id="PS00059">
    <property type="entry name" value="ADH_ZINC"/>
    <property type="match status" value="1"/>
</dbReference>
<dbReference type="GO" id="GO:0008270">
    <property type="term" value="F:zinc ion binding"/>
    <property type="evidence" value="ECO:0007669"/>
    <property type="project" value="InterPro"/>
</dbReference>